<name>A0A7J7L2R3_9MAGN</name>
<proteinExistence type="predicted"/>
<dbReference type="OrthoDB" id="19656at2759"/>
<reference evidence="1 2" key="1">
    <citation type="journal article" date="2020" name="IScience">
        <title>Genome Sequencing of the Endangered Kingdonia uniflora (Circaeasteraceae, Ranunculales) Reveals Potential Mechanisms of Evolutionary Specialization.</title>
        <authorList>
            <person name="Sun Y."/>
            <person name="Deng T."/>
            <person name="Zhang A."/>
            <person name="Moore M.J."/>
            <person name="Landis J.B."/>
            <person name="Lin N."/>
            <person name="Zhang H."/>
            <person name="Zhang X."/>
            <person name="Huang J."/>
            <person name="Zhang X."/>
            <person name="Sun H."/>
            <person name="Wang H."/>
        </authorList>
    </citation>
    <scope>NUCLEOTIDE SEQUENCE [LARGE SCALE GENOMIC DNA]</scope>
    <source>
        <strain evidence="1">TB1705</strain>
        <tissue evidence="1">Leaf</tissue>
    </source>
</reference>
<protein>
    <submittedName>
        <fullName evidence="1">Uncharacterized protein</fullName>
    </submittedName>
</protein>
<gene>
    <name evidence="1" type="ORF">GIB67_043241</name>
</gene>
<keyword evidence="2" id="KW-1185">Reference proteome</keyword>
<accession>A0A7J7L2R3</accession>
<dbReference type="AlphaFoldDB" id="A0A7J7L2R3"/>
<evidence type="ECO:0000313" key="2">
    <source>
        <dbReference type="Proteomes" id="UP000541444"/>
    </source>
</evidence>
<organism evidence="1 2">
    <name type="scientific">Kingdonia uniflora</name>
    <dbReference type="NCBI Taxonomy" id="39325"/>
    <lineage>
        <taxon>Eukaryota</taxon>
        <taxon>Viridiplantae</taxon>
        <taxon>Streptophyta</taxon>
        <taxon>Embryophyta</taxon>
        <taxon>Tracheophyta</taxon>
        <taxon>Spermatophyta</taxon>
        <taxon>Magnoliopsida</taxon>
        <taxon>Ranunculales</taxon>
        <taxon>Circaeasteraceae</taxon>
        <taxon>Kingdonia</taxon>
    </lineage>
</organism>
<sequence>MGPIEVPYQSSESIKIPTSHCEFGADFSPSVDAFWEDFKFLTDGLNARLNCDLITNLALKANAQLTNQCVTYASRNCKLDYKGEDFRA</sequence>
<dbReference type="EMBL" id="JACGCM010002669">
    <property type="protein sequence ID" value="KAF6136852.1"/>
    <property type="molecule type" value="Genomic_DNA"/>
</dbReference>
<dbReference type="Proteomes" id="UP000541444">
    <property type="component" value="Unassembled WGS sequence"/>
</dbReference>
<comment type="caution">
    <text evidence="1">The sequence shown here is derived from an EMBL/GenBank/DDBJ whole genome shotgun (WGS) entry which is preliminary data.</text>
</comment>
<evidence type="ECO:0000313" key="1">
    <source>
        <dbReference type="EMBL" id="KAF6136852.1"/>
    </source>
</evidence>